<feature type="compositionally biased region" description="Basic and acidic residues" evidence="2">
    <location>
        <begin position="206"/>
        <end position="255"/>
    </location>
</feature>
<evidence type="ECO:0000256" key="3">
    <source>
        <dbReference type="SAM" id="SignalP"/>
    </source>
</evidence>
<dbReference type="WBParaSite" id="SPAL_0001073800.1">
    <property type="protein sequence ID" value="SPAL_0001073800.1"/>
    <property type="gene ID" value="SPAL_0001073800"/>
</dbReference>
<evidence type="ECO:0000259" key="4">
    <source>
        <dbReference type="PROSITE" id="PS51670"/>
    </source>
</evidence>
<dbReference type="Proteomes" id="UP000046392">
    <property type="component" value="Unplaced"/>
</dbReference>
<keyword evidence="5" id="KW-1185">Reference proteome</keyword>
<feature type="signal peptide" evidence="3">
    <location>
        <begin position="1"/>
        <end position="21"/>
    </location>
</feature>
<comment type="caution">
    <text evidence="1">Lacks conserved residue(s) required for the propagation of feature annotation.</text>
</comment>
<feature type="compositionally biased region" description="Polar residues" evidence="2">
    <location>
        <begin position="413"/>
        <end position="428"/>
    </location>
</feature>
<dbReference type="PANTHER" id="PTHR21724:SF109">
    <property type="entry name" value="SHKT DOMAIN-CONTAINING PROTEIN"/>
    <property type="match status" value="1"/>
</dbReference>
<feature type="compositionally biased region" description="Basic and acidic residues" evidence="2">
    <location>
        <begin position="290"/>
        <end position="304"/>
    </location>
</feature>
<sequence>MKVQCIFFFAYLFTLIWKIFTKNHNIQSSENFVINLNDKLIIKPKNGKQSKYLVYNFLVLKSIILNSQNSKKQILHNASSNSTDSSNLNNNNTLESEISDIKKNNNELSPLISNSPEILAVNLKNTTSTEKKVILTNYTNINEVFKESTNSEVIKTINLEKKATNKEYKPDESTNTEIEDSVDESKISDSESNPNESENNDNENSSDDKSSDFEKKDIEDSNDKSTELKKDMDKESEGEKLVDVEEETVGKKEDSTESSNTEIENSVDESKISDSESNPNESENNDNENSSDKVLTDLERKEIIDSGDGQTELGKTEEQIPKGDDEPHALDPDLILTETTNSEIKNLPDKNSINSEENESINLEKQPTELKETGEKGDMSNDENKPNDSSNNKIDKQSNKNETEDSVDKPIVITSNITENSPSENSSLIEEETVDLNTVPNNGFENEDKDLSNANITTSPSNLVGDVDETSVKSMTDDTIKEFIDEIDNPLVTTQEPSLINLSSTSEDSSLIEDELTTTQKPCDEKKPKPLKASRSNKEELIDIDTYTNEPTQTTNSPSDLCHDLIVGCEFYKMACSDNTVGKHISNLCPYTCDKCQKPLSSVCHDTFNNCLLAKHFGYCESILIPDTHRKQYCQKTCGLCSN</sequence>
<dbReference type="PANTHER" id="PTHR21724">
    <property type="entry name" value="SHKT DOMAIN-CONTAINING PROTEIN"/>
    <property type="match status" value="1"/>
</dbReference>
<accession>A0A0N5BY76</accession>
<feature type="chain" id="PRO_5005895032" evidence="3">
    <location>
        <begin position="22"/>
        <end position="643"/>
    </location>
</feature>
<evidence type="ECO:0000256" key="2">
    <source>
        <dbReference type="SAM" id="MobiDB-lite"/>
    </source>
</evidence>
<reference evidence="6" key="1">
    <citation type="submission" date="2017-02" db="UniProtKB">
        <authorList>
            <consortium name="WormBaseParasite"/>
        </authorList>
    </citation>
    <scope>IDENTIFICATION</scope>
</reference>
<dbReference type="PROSITE" id="PS51670">
    <property type="entry name" value="SHKT"/>
    <property type="match status" value="1"/>
</dbReference>
<evidence type="ECO:0000256" key="1">
    <source>
        <dbReference type="PROSITE-ProRule" id="PRU01005"/>
    </source>
</evidence>
<dbReference type="STRING" id="174720.A0A0N5BY76"/>
<name>A0A0N5BY76_STREA</name>
<dbReference type="Pfam" id="PF01549">
    <property type="entry name" value="ShK"/>
    <property type="match status" value="2"/>
</dbReference>
<feature type="compositionally biased region" description="Basic and acidic residues" evidence="2">
    <location>
        <begin position="314"/>
        <end position="331"/>
    </location>
</feature>
<dbReference type="InterPro" id="IPR003582">
    <property type="entry name" value="ShKT_dom"/>
</dbReference>
<feature type="compositionally biased region" description="Basic and acidic residues" evidence="2">
    <location>
        <begin position="366"/>
        <end position="386"/>
    </location>
</feature>
<feature type="region of interest" description="Disordered" evidence="2">
    <location>
        <begin position="166"/>
        <end position="429"/>
    </location>
</feature>
<protein>
    <submittedName>
        <fullName evidence="6">ShKT domain-containing protein</fullName>
    </submittedName>
</protein>
<feature type="compositionally biased region" description="Basic and acidic residues" evidence="2">
    <location>
        <begin position="393"/>
        <end position="408"/>
    </location>
</feature>
<proteinExistence type="predicted"/>
<dbReference type="SMART" id="SM00254">
    <property type="entry name" value="ShKT"/>
    <property type="match status" value="2"/>
</dbReference>
<keyword evidence="3" id="KW-0732">Signal</keyword>
<evidence type="ECO:0000313" key="5">
    <source>
        <dbReference type="Proteomes" id="UP000046392"/>
    </source>
</evidence>
<evidence type="ECO:0000313" key="6">
    <source>
        <dbReference type="WBParaSite" id="SPAL_0001073800.1"/>
    </source>
</evidence>
<dbReference type="AlphaFoldDB" id="A0A0N5BY76"/>
<feature type="domain" description="ShKT" evidence="4">
    <location>
        <begin position="604"/>
        <end position="641"/>
    </location>
</feature>
<organism evidence="5 6">
    <name type="scientific">Strongyloides papillosus</name>
    <name type="common">Intestinal threadworm</name>
    <dbReference type="NCBI Taxonomy" id="174720"/>
    <lineage>
        <taxon>Eukaryota</taxon>
        <taxon>Metazoa</taxon>
        <taxon>Ecdysozoa</taxon>
        <taxon>Nematoda</taxon>
        <taxon>Chromadorea</taxon>
        <taxon>Rhabditida</taxon>
        <taxon>Tylenchina</taxon>
        <taxon>Panagrolaimomorpha</taxon>
        <taxon>Strongyloidoidea</taxon>
        <taxon>Strongyloididae</taxon>
        <taxon>Strongyloides</taxon>
    </lineage>
</organism>
<feature type="region of interest" description="Disordered" evidence="2">
    <location>
        <begin position="503"/>
        <end position="537"/>
    </location>
</feature>